<evidence type="ECO:0000256" key="2">
    <source>
        <dbReference type="SAM" id="SignalP"/>
    </source>
</evidence>
<dbReference type="RefSeq" id="WP_091466381.1">
    <property type="nucleotide sequence ID" value="NZ_FOEI01000002.1"/>
</dbReference>
<gene>
    <name evidence="4" type="ORF">SAMN05444005_102338</name>
</gene>
<dbReference type="EMBL" id="FOEI01000002">
    <property type="protein sequence ID" value="SEP80199.1"/>
    <property type="molecule type" value="Genomic_DNA"/>
</dbReference>
<evidence type="ECO:0000313" key="4">
    <source>
        <dbReference type="EMBL" id="SEP80199.1"/>
    </source>
</evidence>
<keyword evidence="5" id="KW-1185">Reference proteome</keyword>
<dbReference type="AlphaFoldDB" id="A0A1H9AU98"/>
<dbReference type="Pfam" id="PF13884">
    <property type="entry name" value="Peptidase_S74"/>
    <property type="match status" value="1"/>
</dbReference>
<feature type="coiled-coil region" evidence="1">
    <location>
        <begin position="388"/>
        <end position="415"/>
    </location>
</feature>
<dbReference type="InterPro" id="IPR030392">
    <property type="entry name" value="S74_ICA"/>
</dbReference>
<keyword evidence="1" id="KW-0175">Coiled coil</keyword>
<proteinExistence type="predicted"/>
<dbReference type="OrthoDB" id="1399757at2"/>
<organism evidence="4 5">
    <name type="scientific">Flavobacterium urocaniciphilum</name>
    <dbReference type="NCBI Taxonomy" id="1299341"/>
    <lineage>
        <taxon>Bacteria</taxon>
        <taxon>Pseudomonadati</taxon>
        <taxon>Bacteroidota</taxon>
        <taxon>Flavobacteriia</taxon>
        <taxon>Flavobacteriales</taxon>
        <taxon>Flavobacteriaceae</taxon>
        <taxon>Flavobacterium</taxon>
    </lineage>
</organism>
<feature type="signal peptide" evidence="2">
    <location>
        <begin position="1"/>
        <end position="20"/>
    </location>
</feature>
<reference evidence="4 5" key="1">
    <citation type="submission" date="2016-10" db="EMBL/GenBank/DDBJ databases">
        <authorList>
            <person name="de Groot N.N."/>
        </authorList>
    </citation>
    <scope>NUCLEOTIDE SEQUENCE [LARGE SCALE GENOMIC DNA]</scope>
    <source>
        <strain evidence="4 5">DSM 27078</strain>
    </source>
</reference>
<name>A0A1H9AU98_9FLAO</name>
<feature type="domain" description="Peptidase S74" evidence="3">
    <location>
        <begin position="287"/>
        <end position="402"/>
    </location>
</feature>
<dbReference type="PROSITE" id="PS51688">
    <property type="entry name" value="ICA"/>
    <property type="match status" value="1"/>
</dbReference>
<protein>
    <submittedName>
        <fullName evidence="4">Chaperone of endosialidase</fullName>
    </submittedName>
</protein>
<evidence type="ECO:0000313" key="5">
    <source>
        <dbReference type="Proteomes" id="UP000198648"/>
    </source>
</evidence>
<evidence type="ECO:0000256" key="1">
    <source>
        <dbReference type="SAM" id="Coils"/>
    </source>
</evidence>
<dbReference type="Proteomes" id="UP000198648">
    <property type="component" value="Unassembled WGS sequence"/>
</dbReference>
<feature type="chain" id="PRO_5011440374" evidence="2">
    <location>
        <begin position="21"/>
        <end position="415"/>
    </location>
</feature>
<accession>A0A1H9AU98</accession>
<dbReference type="Gene3D" id="1.10.10.10">
    <property type="entry name" value="Winged helix-like DNA-binding domain superfamily/Winged helix DNA-binding domain"/>
    <property type="match status" value="1"/>
</dbReference>
<dbReference type="InterPro" id="IPR036388">
    <property type="entry name" value="WH-like_DNA-bd_sf"/>
</dbReference>
<dbReference type="STRING" id="1299341.SAMN05444005_102338"/>
<evidence type="ECO:0000259" key="3">
    <source>
        <dbReference type="PROSITE" id="PS51688"/>
    </source>
</evidence>
<keyword evidence="2" id="KW-0732">Signal</keyword>
<sequence length="415" mass="45460">MKEKLLSTFLFILLNNFSFSQVGIGTINPDPSSILDINSTTGGILIPRMTMAERNAITSPATGLLIFQIDNTQGFWYYNGTVWTNFSAPTTGWSIIGNTGTNATNFVGTSDAQDFVLKTNNTERLRIQKTTGNIGINNNNPTNKLHITGTSPAIRVVDGLQASGYVITSDASGNAYWGDPTGLVFAGPSYDWNFVSGSTFADPISHWGPTVIGRTGSTLHHLDVDNGTISGSTFGIGDVEIISDGNNEIIFNQNFVPITDNTAALTVGTSTNRWNTIYAANGTIQTSDRNQKKNIQTITYGLTELLQLRPVSYYWKSEKHNAIEIPNDKKQLKLGLIAQEVQKIIPEVVYTSSYNALNPENETQLTKVENDLLGINYEELIPVLVKAKQEQNNTIKALQDKINELTKNVNSIINK</sequence>